<reference evidence="3 4" key="1">
    <citation type="submission" date="2016-10" db="EMBL/GenBank/DDBJ databases">
        <authorList>
            <person name="de Groot N.N."/>
        </authorList>
    </citation>
    <scope>NUCLEOTIDE SEQUENCE [LARGE SCALE GENOMIC DNA]</scope>
    <source>
        <strain evidence="3 4">DSM 5885</strain>
    </source>
</reference>
<keyword evidence="4" id="KW-1185">Reference proteome</keyword>
<dbReference type="PANTHER" id="PTHR33376">
    <property type="match status" value="1"/>
</dbReference>
<dbReference type="STRING" id="83767.SAMN05660652_02886"/>
<accession>A0A1G8HZS2</accession>
<dbReference type="PANTHER" id="PTHR33376:SF15">
    <property type="entry name" value="BLL6794 PROTEIN"/>
    <property type="match status" value="1"/>
</dbReference>
<dbReference type="CDD" id="cd13665">
    <property type="entry name" value="PBP2_TRAP_Dctp3_4"/>
    <property type="match status" value="1"/>
</dbReference>
<organism evidence="3 4">
    <name type="scientific">Propionivibrio dicarboxylicus</name>
    <dbReference type="NCBI Taxonomy" id="83767"/>
    <lineage>
        <taxon>Bacteria</taxon>
        <taxon>Pseudomonadati</taxon>
        <taxon>Pseudomonadota</taxon>
        <taxon>Betaproteobacteria</taxon>
        <taxon>Rhodocyclales</taxon>
        <taxon>Rhodocyclaceae</taxon>
        <taxon>Propionivibrio</taxon>
    </lineage>
</organism>
<evidence type="ECO:0000256" key="2">
    <source>
        <dbReference type="SAM" id="SignalP"/>
    </source>
</evidence>
<sequence>MKFAMKALLASLMASVALASFGAEPEKKTFRLKFAHHNPPTSFLAANGFAPWVKAIETRTGGQVKIDVYPSSMLGKAPDAYDNTIKGVTDIAWSYVAFFPGRFPLTEVINLPMLGIDKATLGSKVIWDLYQNSPYIRKEFADVKVLTLHCHDGAPIVSKKPIVGMADMQGKKIRTGGGPLIPLLQSLGSSPMAMPSPDTYQAAEKGVIDGAVLAWEAVEMMNLQEILKSGLDANVNAGVFFLVMNKKTWDALPPEVQKVFDEESGEKASQLFARAFDETKKMSTAKFVKAGGKIATLDAGETAKWRDKGKLVWDKWASDLEAKGQPGKAVLDLTVRKVDEYAKQM</sequence>
<protein>
    <submittedName>
        <fullName evidence="3">TRAP-type C4-dicarboxylate transport system, substrate-binding protein</fullName>
    </submittedName>
</protein>
<gene>
    <name evidence="3" type="ORF">SAMN05660652_02886</name>
</gene>
<feature type="signal peptide" evidence="2">
    <location>
        <begin position="1"/>
        <end position="19"/>
    </location>
</feature>
<dbReference type="Gene3D" id="3.40.190.170">
    <property type="entry name" value="Bacterial extracellular solute-binding protein, family 7"/>
    <property type="match status" value="1"/>
</dbReference>
<dbReference type="OrthoDB" id="9177965at2"/>
<keyword evidence="1 2" id="KW-0732">Signal</keyword>
<dbReference type="InterPro" id="IPR038404">
    <property type="entry name" value="TRAP_DctP_sf"/>
</dbReference>
<proteinExistence type="predicted"/>
<evidence type="ECO:0000313" key="3">
    <source>
        <dbReference type="EMBL" id="SDI12062.1"/>
    </source>
</evidence>
<dbReference type="RefSeq" id="WP_091938606.1">
    <property type="nucleotide sequence ID" value="NZ_FNCY01000013.1"/>
</dbReference>
<dbReference type="AlphaFoldDB" id="A0A1G8HZS2"/>
<dbReference type="InterPro" id="IPR018389">
    <property type="entry name" value="DctP_fam"/>
</dbReference>
<evidence type="ECO:0000313" key="4">
    <source>
        <dbReference type="Proteomes" id="UP000198607"/>
    </source>
</evidence>
<dbReference type="Pfam" id="PF03480">
    <property type="entry name" value="DctP"/>
    <property type="match status" value="1"/>
</dbReference>
<evidence type="ECO:0000256" key="1">
    <source>
        <dbReference type="ARBA" id="ARBA00022729"/>
    </source>
</evidence>
<dbReference type="EMBL" id="FNCY01000013">
    <property type="protein sequence ID" value="SDI12062.1"/>
    <property type="molecule type" value="Genomic_DNA"/>
</dbReference>
<name>A0A1G8HZS2_9RHOO</name>
<dbReference type="GO" id="GO:0055085">
    <property type="term" value="P:transmembrane transport"/>
    <property type="evidence" value="ECO:0007669"/>
    <property type="project" value="InterPro"/>
</dbReference>
<feature type="chain" id="PRO_5011552021" evidence="2">
    <location>
        <begin position="20"/>
        <end position="345"/>
    </location>
</feature>
<dbReference type="NCBIfam" id="NF037995">
    <property type="entry name" value="TRAP_S1"/>
    <property type="match status" value="1"/>
</dbReference>
<dbReference type="Proteomes" id="UP000198607">
    <property type="component" value="Unassembled WGS sequence"/>
</dbReference>